<dbReference type="InterPro" id="IPR050582">
    <property type="entry name" value="HAD-like_SerB"/>
</dbReference>
<proteinExistence type="predicted"/>
<sequence length="439" mass="49848">MSRPIIGLYGVSGVGKSYLLHQLTGDSSSLFHTHYAFLEGSQVLQSVVEGGDLRIMSQGSPSERKKWRTQAAQKIKQDSLVGKNVVVAGHYMLWDDEKDAHGSIVAVDEDWETYTHIVYVRGDPATIKRQRESDSKAYTRVRSAVSTEHLRKWQDQEIEKLQKICMEKRIYFAVVEARNSVEKVGTLLEYFSKAWREDIMDRVKREMVRSGFLPATRGAGPRFETRLLLDADRTIAAQDTGALFWRVVKKKTGKTEKSPLKTIFDAAGYNEFAFRQAMLFYEEYAEDFEMICRSVADQVKLYPEFVGLLKAVSSKPHVKTIILTCELRLVWEMVLERENIGNVVVIGTGPVSREDSLVVTPEVKSRIVDALHDNHHRVIAFGDSPLDLRMMQKADVAYVVVGKENERSKTMESELATAIKNGTYPELQSISRHHNCLEP</sequence>
<dbReference type="OrthoDB" id="5416609at2759"/>
<evidence type="ECO:0008006" key="3">
    <source>
        <dbReference type="Google" id="ProtNLM"/>
    </source>
</evidence>
<dbReference type="InterPro" id="IPR036412">
    <property type="entry name" value="HAD-like_sf"/>
</dbReference>
<reference evidence="1 2" key="1">
    <citation type="journal article" date="2018" name="Sci. Rep.">
        <title>Comparative genomics provides insights into the lifestyle and reveals functional heterogeneity of dark septate endophytic fungi.</title>
        <authorList>
            <person name="Knapp D.G."/>
            <person name="Nemeth J.B."/>
            <person name="Barry K."/>
            <person name="Hainaut M."/>
            <person name="Henrissat B."/>
            <person name="Johnson J."/>
            <person name="Kuo A."/>
            <person name="Lim J.H.P."/>
            <person name="Lipzen A."/>
            <person name="Nolan M."/>
            <person name="Ohm R.A."/>
            <person name="Tamas L."/>
            <person name="Grigoriev I.V."/>
            <person name="Spatafora J.W."/>
            <person name="Nagy L.G."/>
            <person name="Kovacs G.M."/>
        </authorList>
    </citation>
    <scope>NUCLEOTIDE SEQUENCE [LARGE SCALE GENOMIC DNA]</scope>
    <source>
        <strain evidence="1 2">DSE2036</strain>
    </source>
</reference>
<dbReference type="SUPFAM" id="SSF56784">
    <property type="entry name" value="HAD-like"/>
    <property type="match status" value="1"/>
</dbReference>
<gene>
    <name evidence="1" type="ORF">DM02DRAFT_96021</name>
</gene>
<organism evidence="1 2">
    <name type="scientific">Periconia macrospinosa</name>
    <dbReference type="NCBI Taxonomy" id="97972"/>
    <lineage>
        <taxon>Eukaryota</taxon>
        <taxon>Fungi</taxon>
        <taxon>Dikarya</taxon>
        <taxon>Ascomycota</taxon>
        <taxon>Pezizomycotina</taxon>
        <taxon>Dothideomycetes</taxon>
        <taxon>Pleosporomycetidae</taxon>
        <taxon>Pleosporales</taxon>
        <taxon>Massarineae</taxon>
        <taxon>Periconiaceae</taxon>
        <taxon>Periconia</taxon>
    </lineage>
</organism>
<dbReference type="EMBL" id="KZ805448">
    <property type="protein sequence ID" value="PVH97007.1"/>
    <property type="molecule type" value="Genomic_DNA"/>
</dbReference>
<dbReference type="GO" id="GO:0000287">
    <property type="term" value="F:magnesium ion binding"/>
    <property type="evidence" value="ECO:0007669"/>
    <property type="project" value="TreeGrafter"/>
</dbReference>
<dbReference type="PANTHER" id="PTHR43344">
    <property type="entry name" value="PHOSPHOSERINE PHOSPHATASE"/>
    <property type="match status" value="1"/>
</dbReference>
<dbReference type="Gene3D" id="3.40.50.1000">
    <property type="entry name" value="HAD superfamily/HAD-like"/>
    <property type="match status" value="1"/>
</dbReference>
<dbReference type="SUPFAM" id="SSF52540">
    <property type="entry name" value="P-loop containing nucleoside triphosphate hydrolases"/>
    <property type="match status" value="1"/>
</dbReference>
<dbReference type="Proteomes" id="UP000244855">
    <property type="component" value="Unassembled WGS sequence"/>
</dbReference>
<dbReference type="GO" id="GO:0006564">
    <property type="term" value="P:L-serine biosynthetic process"/>
    <property type="evidence" value="ECO:0007669"/>
    <property type="project" value="TreeGrafter"/>
</dbReference>
<dbReference type="Gene3D" id="3.40.50.300">
    <property type="entry name" value="P-loop containing nucleotide triphosphate hydrolases"/>
    <property type="match status" value="1"/>
</dbReference>
<dbReference type="Pfam" id="PF12710">
    <property type="entry name" value="HAD"/>
    <property type="match status" value="1"/>
</dbReference>
<name>A0A2V1DFU4_9PLEO</name>
<evidence type="ECO:0000313" key="1">
    <source>
        <dbReference type="EMBL" id="PVH97007.1"/>
    </source>
</evidence>
<dbReference type="GO" id="GO:0005737">
    <property type="term" value="C:cytoplasm"/>
    <property type="evidence" value="ECO:0007669"/>
    <property type="project" value="TreeGrafter"/>
</dbReference>
<dbReference type="Pfam" id="PF13207">
    <property type="entry name" value="AAA_17"/>
    <property type="match status" value="1"/>
</dbReference>
<keyword evidence="2" id="KW-1185">Reference proteome</keyword>
<dbReference type="AlphaFoldDB" id="A0A2V1DFU4"/>
<dbReference type="PANTHER" id="PTHR43344:SF20">
    <property type="entry name" value="URACIL PHOSPHORIBOSYLTRANSFERASE"/>
    <property type="match status" value="1"/>
</dbReference>
<dbReference type="InterPro" id="IPR027417">
    <property type="entry name" value="P-loop_NTPase"/>
</dbReference>
<dbReference type="InterPro" id="IPR023214">
    <property type="entry name" value="HAD_sf"/>
</dbReference>
<dbReference type="GO" id="GO:0036424">
    <property type="term" value="F:L-phosphoserine phosphatase activity"/>
    <property type="evidence" value="ECO:0007669"/>
    <property type="project" value="TreeGrafter"/>
</dbReference>
<dbReference type="STRING" id="97972.A0A2V1DFU4"/>
<protein>
    <recommendedName>
        <fullName evidence="3">HAD-like protein</fullName>
    </recommendedName>
</protein>
<accession>A0A2V1DFU4</accession>
<evidence type="ECO:0000313" key="2">
    <source>
        <dbReference type="Proteomes" id="UP000244855"/>
    </source>
</evidence>